<feature type="region of interest" description="Disordered" evidence="1">
    <location>
        <begin position="99"/>
        <end position="132"/>
    </location>
</feature>
<organism evidence="2 3">
    <name type="scientific">Paspalum notatum var. saurae</name>
    <dbReference type="NCBI Taxonomy" id="547442"/>
    <lineage>
        <taxon>Eukaryota</taxon>
        <taxon>Viridiplantae</taxon>
        <taxon>Streptophyta</taxon>
        <taxon>Embryophyta</taxon>
        <taxon>Tracheophyta</taxon>
        <taxon>Spermatophyta</taxon>
        <taxon>Magnoliopsida</taxon>
        <taxon>Liliopsida</taxon>
        <taxon>Poales</taxon>
        <taxon>Poaceae</taxon>
        <taxon>PACMAD clade</taxon>
        <taxon>Panicoideae</taxon>
        <taxon>Andropogonodae</taxon>
        <taxon>Paspaleae</taxon>
        <taxon>Paspalinae</taxon>
        <taxon>Paspalum</taxon>
    </lineage>
</organism>
<sequence length="230" mass="24035">MWGPRVTSFFSSHLLRTCHGLPGPALLPRHDGDGGPLQFWDDYAAAPGRANGACGQPAAGWAVAAAVEGRGRWTGSASELAATRRHVIADGRAGADRAIGAGGQHDHPAAADPVRAAPGDAHPARAHPSHAVPAGTRRTAAFLPRRPDACHPRRVPSRAILHPGDASRVVPLLAGDGDARRAVRPQTDGHALAAVVRGRRGQVSVHRVVGTSSRGCPRLAARERARTRWA</sequence>
<evidence type="ECO:0000313" key="2">
    <source>
        <dbReference type="EMBL" id="WVZ71988.1"/>
    </source>
</evidence>
<name>A0AAQ3TEY9_PASNO</name>
<proteinExistence type="predicted"/>
<dbReference type="Proteomes" id="UP001341281">
    <property type="component" value="Chromosome 04"/>
</dbReference>
<accession>A0AAQ3TEY9</accession>
<keyword evidence="3" id="KW-1185">Reference proteome</keyword>
<dbReference type="EMBL" id="CP144748">
    <property type="protein sequence ID" value="WVZ71988.1"/>
    <property type="molecule type" value="Genomic_DNA"/>
</dbReference>
<reference evidence="2 3" key="1">
    <citation type="submission" date="2024-02" db="EMBL/GenBank/DDBJ databases">
        <title>High-quality chromosome-scale genome assembly of Pensacola bahiagrass (Paspalum notatum Flugge var. saurae).</title>
        <authorList>
            <person name="Vega J.M."/>
            <person name="Podio M."/>
            <person name="Orjuela J."/>
            <person name="Siena L.A."/>
            <person name="Pessino S.C."/>
            <person name="Combes M.C."/>
            <person name="Mariac C."/>
            <person name="Albertini E."/>
            <person name="Pupilli F."/>
            <person name="Ortiz J.P.A."/>
            <person name="Leblanc O."/>
        </authorList>
    </citation>
    <scope>NUCLEOTIDE SEQUENCE [LARGE SCALE GENOMIC DNA]</scope>
    <source>
        <strain evidence="2">R1</strain>
        <tissue evidence="2">Leaf</tissue>
    </source>
</reference>
<evidence type="ECO:0000256" key="1">
    <source>
        <dbReference type="SAM" id="MobiDB-lite"/>
    </source>
</evidence>
<evidence type="ECO:0000313" key="3">
    <source>
        <dbReference type="Proteomes" id="UP001341281"/>
    </source>
</evidence>
<protein>
    <submittedName>
        <fullName evidence="2">Uncharacterized protein</fullName>
    </submittedName>
</protein>
<dbReference type="AlphaFoldDB" id="A0AAQ3TEY9"/>
<gene>
    <name evidence="2" type="ORF">U9M48_020514</name>
</gene>